<feature type="domain" description="HpcH/HpaI aldolase/citrate lyase" evidence="4">
    <location>
        <begin position="5"/>
        <end position="153"/>
    </location>
</feature>
<evidence type="ECO:0000256" key="2">
    <source>
        <dbReference type="ARBA" id="ARBA00022723"/>
    </source>
</evidence>
<proteinExistence type="inferred from homology"/>
<dbReference type="Proteomes" id="UP000092741">
    <property type="component" value="Chromosome 1"/>
</dbReference>
<reference evidence="5 6" key="1">
    <citation type="submission" date="2016-07" db="EMBL/GenBank/DDBJ databases">
        <title>Developing Vibrio natriegens as a novel, fast-growing host for biotechnology.</title>
        <authorList>
            <person name="Weinstock M.T."/>
            <person name="Hesek E.D."/>
            <person name="Wilson C.M."/>
            <person name="Gibson D.G."/>
        </authorList>
    </citation>
    <scope>NUCLEOTIDE SEQUENCE [LARGE SCALE GENOMIC DNA]</scope>
    <source>
        <strain evidence="5 6">ATCC 14048</strain>
    </source>
</reference>
<dbReference type="InterPro" id="IPR050251">
    <property type="entry name" value="HpcH-HpaI_aldolase"/>
</dbReference>
<dbReference type="InterPro" id="IPR040442">
    <property type="entry name" value="Pyrv_kinase-like_dom_sf"/>
</dbReference>
<comment type="similarity">
    <text evidence="1">Belongs to the HpcH/HpaI aldolase family.</text>
</comment>
<dbReference type="InterPro" id="IPR015813">
    <property type="entry name" value="Pyrv/PenolPyrv_kinase-like_dom"/>
</dbReference>
<organism evidence="5 6">
    <name type="scientific">Vibrio natriegens NBRC 15636 = ATCC 14048 = DSM 759</name>
    <dbReference type="NCBI Taxonomy" id="1219067"/>
    <lineage>
        <taxon>Bacteria</taxon>
        <taxon>Pseudomonadati</taxon>
        <taxon>Pseudomonadota</taxon>
        <taxon>Gammaproteobacteria</taxon>
        <taxon>Vibrionales</taxon>
        <taxon>Vibrionaceae</taxon>
        <taxon>Vibrio</taxon>
    </lineage>
</organism>
<dbReference type="GO" id="GO:0005737">
    <property type="term" value="C:cytoplasm"/>
    <property type="evidence" value="ECO:0007669"/>
    <property type="project" value="TreeGrafter"/>
</dbReference>
<keyword evidence="3" id="KW-0456">Lyase</keyword>
<dbReference type="PANTHER" id="PTHR30502">
    <property type="entry name" value="2-KETO-3-DEOXY-L-RHAMNONATE ALDOLASE"/>
    <property type="match status" value="1"/>
</dbReference>
<evidence type="ECO:0000313" key="6">
    <source>
        <dbReference type="Proteomes" id="UP000092741"/>
    </source>
</evidence>
<dbReference type="Pfam" id="PF03328">
    <property type="entry name" value="HpcH_HpaI"/>
    <property type="match status" value="1"/>
</dbReference>
<accession>A0AAN0XZY3</accession>
<dbReference type="GO" id="GO:0046872">
    <property type="term" value="F:metal ion binding"/>
    <property type="evidence" value="ECO:0007669"/>
    <property type="project" value="UniProtKB-KW"/>
</dbReference>
<gene>
    <name evidence="5" type="ORF">BA890_01210</name>
</gene>
<dbReference type="PANTHER" id="PTHR30502:SF0">
    <property type="entry name" value="PHOSPHOENOLPYRUVATE CARBOXYLASE FAMILY PROTEIN"/>
    <property type="match status" value="1"/>
</dbReference>
<dbReference type="EMBL" id="CP016345">
    <property type="protein sequence ID" value="ANQ11457.1"/>
    <property type="molecule type" value="Genomic_DNA"/>
</dbReference>
<dbReference type="GeneID" id="70913559"/>
<dbReference type="SUPFAM" id="SSF51621">
    <property type="entry name" value="Phosphoenolpyruvate/pyruvate domain"/>
    <property type="match status" value="1"/>
</dbReference>
<sequence>MQLMILTNEPKFALEAELAGVNRIFVDLEHLNKAERQRGLNTVLSNHTIEDVKLVRSVLRHSHLLVRINPINPTSKNEIDSVIENGADIIMLPMAFDANDARDFVEMVNGRAKTIVMIETAQALSRIDDLISVEGIDEFFIGLNDLKISLGLNFMFEVLSGGLVEYMVEKIQSAGGTVGFGGIAKLGEGDLPAELILSEHVRLNSHSVILSRTFKNDPAVSSSSEKIDLKLEVSKLKDKESKLKLLSDKELVENKIKLADIVNHISERIQNNVKKTI</sequence>
<protein>
    <submittedName>
        <fullName evidence="5">Aldolase</fullName>
    </submittedName>
</protein>
<keyword evidence="6" id="KW-1185">Reference proteome</keyword>
<dbReference type="InterPro" id="IPR005000">
    <property type="entry name" value="Aldolase/citrate-lyase_domain"/>
</dbReference>
<dbReference type="GO" id="GO:0016832">
    <property type="term" value="F:aldehyde-lyase activity"/>
    <property type="evidence" value="ECO:0007669"/>
    <property type="project" value="TreeGrafter"/>
</dbReference>
<dbReference type="KEGG" id="vna:PN96_12120"/>
<evidence type="ECO:0000256" key="3">
    <source>
        <dbReference type="ARBA" id="ARBA00023239"/>
    </source>
</evidence>
<keyword evidence="2" id="KW-0479">Metal-binding</keyword>
<evidence type="ECO:0000313" key="5">
    <source>
        <dbReference type="EMBL" id="ANQ11457.1"/>
    </source>
</evidence>
<evidence type="ECO:0000256" key="1">
    <source>
        <dbReference type="ARBA" id="ARBA00005568"/>
    </source>
</evidence>
<dbReference type="AlphaFoldDB" id="A0AAN0XZY3"/>
<dbReference type="Gene3D" id="3.20.20.60">
    <property type="entry name" value="Phosphoenolpyruvate-binding domains"/>
    <property type="match status" value="2"/>
</dbReference>
<dbReference type="RefSeq" id="WP_020335782.1">
    <property type="nucleotide sequence ID" value="NZ_ATFJ01000038.1"/>
</dbReference>
<name>A0AAN0XZY3_VIBNA</name>
<evidence type="ECO:0000259" key="4">
    <source>
        <dbReference type="Pfam" id="PF03328"/>
    </source>
</evidence>